<keyword evidence="3" id="KW-1185">Reference proteome</keyword>
<feature type="region of interest" description="Disordered" evidence="1">
    <location>
        <begin position="1"/>
        <end position="97"/>
    </location>
</feature>
<dbReference type="VEuPathDB" id="FungiDB:PGTG_22710"/>
<proteinExistence type="predicted"/>
<evidence type="ECO:0000256" key="1">
    <source>
        <dbReference type="SAM" id="MobiDB-lite"/>
    </source>
</evidence>
<dbReference type="AlphaFoldDB" id="H6QVD4"/>
<dbReference type="EMBL" id="DS178397">
    <property type="protein sequence ID" value="EHS62863.1"/>
    <property type="molecule type" value="Genomic_DNA"/>
</dbReference>
<dbReference type="GeneID" id="13540818"/>
<accession>H6QVD4</accession>
<evidence type="ECO:0000313" key="2">
    <source>
        <dbReference type="EMBL" id="EHS62863.1"/>
    </source>
</evidence>
<dbReference type="OrthoDB" id="10358033at2759"/>
<evidence type="ECO:0000313" key="3">
    <source>
        <dbReference type="Proteomes" id="UP000008783"/>
    </source>
</evidence>
<protein>
    <submittedName>
        <fullName evidence="2">Uncharacterized protein</fullName>
    </submittedName>
</protein>
<dbReference type="InParanoid" id="H6QVD4"/>
<organism evidence="2 3">
    <name type="scientific">Puccinia graminis f. sp. tritici (strain CRL 75-36-700-3 / race SCCL)</name>
    <name type="common">Black stem rust fungus</name>
    <dbReference type="NCBI Taxonomy" id="418459"/>
    <lineage>
        <taxon>Eukaryota</taxon>
        <taxon>Fungi</taxon>
        <taxon>Dikarya</taxon>
        <taxon>Basidiomycota</taxon>
        <taxon>Pucciniomycotina</taxon>
        <taxon>Pucciniomycetes</taxon>
        <taxon>Pucciniales</taxon>
        <taxon>Pucciniaceae</taxon>
        <taxon>Puccinia</taxon>
    </lineage>
</organism>
<dbReference type="Proteomes" id="UP000008783">
    <property type="component" value="Unassembled WGS sequence"/>
</dbReference>
<sequence length="446" mass="49897">MPPLFSGQKSPRLLTRGNRPSPAPYSSRATPTKAPSGPIGPSWAPSEHGHSLTITDDLIEPMFRPPPKDAPEEDQESSGEEPSEDEDTSPAPGHPRTKQFLGALEVSAETRGIVLEMGQMQAAQRDGTIFMAIGSVMERLARIEARLESHSEMATTSFPKATPALGECNIDRKGDFIFGEGAKAFFRTTARLHMLEADIEAYSSGVGTVSPSPSRAILTMVIVRPLRTIPPSRIPTRCKMITKPFLPSRICPQNKLNDKDASWRSRHMPPGYIKRDQWAEAQVLKGVKATVKHVRNKARDVIMTGICKTVKTESEGIPNINKLSRYLWKHLNGYKGCMTDEQIDEKISPQQRVRFAYIRLATIENFLDPNCRNISQWDTMDAQLESNRREIMNYTNVWHKLIAERDHELFADDPIYNEADLSYTLCPTHDEVLECMAQASTMIGPV</sequence>
<reference evidence="3" key="1">
    <citation type="journal article" date="2011" name="Proc. Natl. Acad. Sci. U.S.A.">
        <title>Obligate biotrophy features unraveled by the genomic analysis of rust fungi.</title>
        <authorList>
            <person name="Duplessis S."/>
            <person name="Cuomo C.A."/>
            <person name="Lin Y.-C."/>
            <person name="Aerts A."/>
            <person name="Tisserant E."/>
            <person name="Veneault-Fourrey C."/>
            <person name="Joly D.L."/>
            <person name="Hacquard S."/>
            <person name="Amselem J."/>
            <person name="Cantarel B.L."/>
            <person name="Chiu R."/>
            <person name="Coutinho P.M."/>
            <person name="Feau N."/>
            <person name="Field M."/>
            <person name="Frey P."/>
            <person name="Gelhaye E."/>
            <person name="Goldberg J."/>
            <person name="Grabherr M.G."/>
            <person name="Kodira C.D."/>
            <person name="Kohler A."/>
            <person name="Kuees U."/>
            <person name="Lindquist E.A."/>
            <person name="Lucas S.M."/>
            <person name="Mago R."/>
            <person name="Mauceli E."/>
            <person name="Morin E."/>
            <person name="Murat C."/>
            <person name="Pangilinan J.L."/>
            <person name="Park R."/>
            <person name="Pearson M."/>
            <person name="Quesneville H."/>
            <person name="Rouhier N."/>
            <person name="Sakthikumar S."/>
            <person name="Salamov A.A."/>
            <person name="Schmutz J."/>
            <person name="Selles B."/>
            <person name="Shapiro H."/>
            <person name="Tanguay P."/>
            <person name="Tuskan G.A."/>
            <person name="Henrissat B."/>
            <person name="Van de Peer Y."/>
            <person name="Rouze P."/>
            <person name="Ellis J.G."/>
            <person name="Dodds P.N."/>
            <person name="Schein J.E."/>
            <person name="Zhong S."/>
            <person name="Hamelin R.C."/>
            <person name="Grigoriev I.V."/>
            <person name="Szabo L.J."/>
            <person name="Martin F."/>
        </authorList>
    </citation>
    <scope>NUCLEOTIDE SEQUENCE [LARGE SCALE GENOMIC DNA]</scope>
    <source>
        <strain evidence="3">CRL 75-36-700-3 / race SCCL</strain>
    </source>
</reference>
<name>H6QVD4_PUCGT</name>
<dbReference type="HOGENOM" id="CLU_624270_0_0_1"/>
<feature type="compositionally biased region" description="Acidic residues" evidence="1">
    <location>
        <begin position="71"/>
        <end position="88"/>
    </location>
</feature>
<dbReference type="RefSeq" id="XP_003888533.1">
    <property type="nucleotide sequence ID" value="XM_003888484.1"/>
</dbReference>
<dbReference type="KEGG" id="pgr:PGTG_22710"/>
<gene>
    <name evidence="2" type="ORF">PGTG_22710</name>
</gene>